<comment type="caution">
    <text evidence="1">The sequence shown here is derived from an EMBL/GenBank/DDBJ whole genome shotgun (WGS) entry which is preliminary data.</text>
</comment>
<name>A0A433VUF2_9CYAN</name>
<protein>
    <submittedName>
        <fullName evidence="1">Uncharacterized protein</fullName>
    </submittedName>
</protein>
<gene>
    <name evidence="1" type="ORF">DSM106972_001170</name>
</gene>
<evidence type="ECO:0000313" key="2">
    <source>
        <dbReference type="Proteomes" id="UP000271624"/>
    </source>
</evidence>
<keyword evidence="2" id="KW-1185">Reference proteome</keyword>
<organism evidence="1 2">
    <name type="scientific">Dulcicalothrix desertica PCC 7102</name>
    <dbReference type="NCBI Taxonomy" id="232991"/>
    <lineage>
        <taxon>Bacteria</taxon>
        <taxon>Bacillati</taxon>
        <taxon>Cyanobacteriota</taxon>
        <taxon>Cyanophyceae</taxon>
        <taxon>Nostocales</taxon>
        <taxon>Calotrichaceae</taxon>
        <taxon>Dulcicalothrix</taxon>
    </lineage>
</organism>
<sequence length="85" mass="9506">MSVVLDADCLVGLSVDELRALANFKLSTAEQGHLNDLIARNAESQLCSDEVIELDRLLVDADYLMVMKARARYTLKCLDTYILTQ</sequence>
<dbReference type="Proteomes" id="UP000271624">
    <property type="component" value="Unassembled WGS sequence"/>
</dbReference>
<reference evidence="1" key="1">
    <citation type="submission" date="2018-12" db="EMBL/GenBank/DDBJ databases">
        <authorList>
            <person name="Will S."/>
            <person name="Neumann-Schaal M."/>
            <person name="Henke P."/>
        </authorList>
    </citation>
    <scope>NUCLEOTIDE SEQUENCE</scope>
    <source>
        <strain evidence="1">PCC 7102</strain>
    </source>
</reference>
<accession>A0A433VUF2</accession>
<dbReference type="EMBL" id="RSCL01000001">
    <property type="protein sequence ID" value="RUT09622.1"/>
    <property type="molecule type" value="Genomic_DNA"/>
</dbReference>
<evidence type="ECO:0000313" key="1">
    <source>
        <dbReference type="EMBL" id="RUT09622.1"/>
    </source>
</evidence>
<dbReference type="AlphaFoldDB" id="A0A433VUF2"/>
<dbReference type="RefSeq" id="WP_186538559.1">
    <property type="nucleotide sequence ID" value="NZ_RSCL01000001.1"/>
</dbReference>
<proteinExistence type="predicted"/>
<reference evidence="1" key="2">
    <citation type="journal article" date="2019" name="Genome Biol. Evol.">
        <title>Day and night: Metabolic profiles and evolutionary relationships of six axenic non-marine cyanobacteria.</title>
        <authorList>
            <person name="Will S.E."/>
            <person name="Henke P."/>
            <person name="Boedeker C."/>
            <person name="Huang S."/>
            <person name="Brinkmann H."/>
            <person name="Rohde M."/>
            <person name="Jarek M."/>
            <person name="Friedl T."/>
            <person name="Seufert S."/>
            <person name="Schumacher M."/>
            <person name="Overmann J."/>
            <person name="Neumann-Schaal M."/>
            <person name="Petersen J."/>
        </authorList>
    </citation>
    <scope>NUCLEOTIDE SEQUENCE [LARGE SCALE GENOMIC DNA]</scope>
    <source>
        <strain evidence="1">PCC 7102</strain>
    </source>
</reference>